<name>A0A3D8SYJ6_9HELO</name>
<keyword evidence="3" id="KW-1185">Reference proteome</keyword>
<evidence type="ECO:0000256" key="1">
    <source>
        <dbReference type="SAM" id="MobiDB-lite"/>
    </source>
</evidence>
<feature type="compositionally biased region" description="Basic and acidic residues" evidence="1">
    <location>
        <begin position="117"/>
        <end position="129"/>
    </location>
</feature>
<feature type="region of interest" description="Disordered" evidence="1">
    <location>
        <begin position="322"/>
        <end position="371"/>
    </location>
</feature>
<dbReference type="Proteomes" id="UP000256328">
    <property type="component" value="Unassembled WGS sequence"/>
</dbReference>
<protein>
    <submittedName>
        <fullName evidence="2">Uncharacterized protein</fullName>
    </submittedName>
</protein>
<dbReference type="AlphaFoldDB" id="A0A3D8SYJ6"/>
<gene>
    <name evidence="2" type="ORF">BP5796_02547</name>
</gene>
<feature type="compositionally biased region" description="Polar residues" evidence="1">
    <location>
        <begin position="328"/>
        <end position="340"/>
    </location>
</feature>
<feature type="region of interest" description="Disordered" evidence="1">
    <location>
        <begin position="63"/>
        <end position="84"/>
    </location>
</feature>
<evidence type="ECO:0000313" key="2">
    <source>
        <dbReference type="EMBL" id="RDW91382.1"/>
    </source>
</evidence>
<evidence type="ECO:0000313" key="3">
    <source>
        <dbReference type="Proteomes" id="UP000256328"/>
    </source>
</evidence>
<proteinExistence type="predicted"/>
<dbReference type="EMBL" id="PDLN01000003">
    <property type="protein sequence ID" value="RDW91382.1"/>
    <property type="molecule type" value="Genomic_DNA"/>
</dbReference>
<accession>A0A3D8SYJ6</accession>
<feature type="compositionally biased region" description="Acidic residues" evidence="1">
    <location>
        <begin position="352"/>
        <end position="371"/>
    </location>
</feature>
<comment type="caution">
    <text evidence="2">The sequence shown here is derived from an EMBL/GenBank/DDBJ whole genome shotgun (WGS) entry which is preliminary data.</text>
</comment>
<organism evidence="2 3">
    <name type="scientific">Coleophoma crateriformis</name>
    <dbReference type="NCBI Taxonomy" id="565419"/>
    <lineage>
        <taxon>Eukaryota</taxon>
        <taxon>Fungi</taxon>
        <taxon>Dikarya</taxon>
        <taxon>Ascomycota</taxon>
        <taxon>Pezizomycotina</taxon>
        <taxon>Leotiomycetes</taxon>
        <taxon>Helotiales</taxon>
        <taxon>Dermateaceae</taxon>
        <taxon>Coleophoma</taxon>
    </lineage>
</organism>
<feature type="region of interest" description="Disordered" evidence="1">
    <location>
        <begin position="117"/>
        <end position="146"/>
    </location>
</feature>
<feature type="region of interest" description="Disordered" evidence="1">
    <location>
        <begin position="197"/>
        <end position="222"/>
    </location>
</feature>
<reference evidence="2 3" key="1">
    <citation type="journal article" date="2018" name="IMA Fungus">
        <title>IMA Genome-F 9: Draft genome sequence of Annulohypoxylon stygium, Aspergillus mulundensis, Berkeleyomyces basicola (syn. Thielaviopsis basicola), Ceratocystis smalleyi, two Cercospora beticola strains, Coleophoma cylindrospora, Fusarium fracticaudum, Phialophora cf. hyalina, and Morchella septimelata.</title>
        <authorList>
            <person name="Wingfield B.D."/>
            <person name="Bills G.F."/>
            <person name="Dong Y."/>
            <person name="Huang W."/>
            <person name="Nel W.J."/>
            <person name="Swalarsk-Parry B.S."/>
            <person name="Vaghefi N."/>
            <person name="Wilken P.M."/>
            <person name="An Z."/>
            <person name="de Beer Z.W."/>
            <person name="De Vos L."/>
            <person name="Chen L."/>
            <person name="Duong T.A."/>
            <person name="Gao Y."/>
            <person name="Hammerbacher A."/>
            <person name="Kikkert J.R."/>
            <person name="Li Y."/>
            <person name="Li H."/>
            <person name="Li K."/>
            <person name="Li Q."/>
            <person name="Liu X."/>
            <person name="Ma X."/>
            <person name="Naidoo K."/>
            <person name="Pethybridge S.J."/>
            <person name="Sun J."/>
            <person name="Steenkamp E.T."/>
            <person name="van der Nest M.A."/>
            <person name="van Wyk S."/>
            <person name="Wingfield M.J."/>
            <person name="Xiong C."/>
            <person name="Yue Q."/>
            <person name="Zhang X."/>
        </authorList>
    </citation>
    <scope>NUCLEOTIDE SEQUENCE [LARGE SCALE GENOMIC DNA]</scope>
    <source>
        <strain evidence="2 3">BP5796</strain>
    </source>
</reference>
<dbReference type="OrthoDB" id="3946700at2759"/>
<sequence length="446" mass="50352">MGLPLFITPIEPEVPAKAKEPVASPARTSIRRTRTIRGPHARLLADHRRRRALQMFDSELPAQDDWGTSRLSTRSPPEMSEPLRGYADYHLDRPSRTPPLAEDGILSTLVHARRLQQEERARRDARLSFERQNLPGEPDGPLMPPVPESRDFASRLDERQREIDQLYTIRRTLRTARRHAAPTPPYTDNDRISIDAESRGESRAGEGIPLLPTRPNSDRPLARHRDYDMDEFESHRDSQWTGDRQNNTASRVRYRVAAAMNERARRQAAQARLDGLGDRERSVSPVYPEQDVTWDTLLANITPDLQLPSAGSSFASSAAAAASSSNSLPQSMTSSMTSVARTEEDPANNDCDGPESDSDMDDWDAETGDIDDMVDSGRRFRGDGFFRTYADITARANRIARRTEGRDTEHLGGMHRIISRLAERDEIPDEWWAEAGLRNVRREPSS</sequence>